<organism evidence="2 3">
    <name type="scientific">Penicillium nalgiovense</name>
    <dbReference type="NCBI Taxonomy" id="60175"/>
    <lineage>
        <taxon>Eukaryota</taxon>
        <taxon>Fungi</taxon>
        <taxon>Dikarya</taxon>
        <taxon>Ascomycota</taxon>
        <taxon>Pezizomycotina</taxon>
        <taxon>Eurotiomycetes</taxon>
        <taxon>Eurotiomycetidae</taxon>
        <taxon>Eurotiales</taxon>
        <taxon>Aspergillaceae</taxon>
        <taxon>Penicillium</taxon>
    </lineage>
</organism>
<feature type="compositionally biased region" description="Low complexity" evidence="1">
    <location>
        <begin position="120"/>
        <end position="135"/>
    </location>
</feature>
<dbReference type="OMA" id="LNVMEGN"/>
<feature type="compositionally biased region" description="Polar residues" evidence="1">
    <location>
        <begin position="34"/>
        <end position="47"/>
    </location>
</feature>
<reference evidence="3" key="1">
    <citation type="journal article" date="2017" name="Nat. Microbiol.">
        <title>Global analysis of biosynthetic gene clusters reveals vast potential of secondary metabolite production in Penicillium species.</title>
        <authorList>
            <person name="Nielsen J.C."/>
            <person name="Grijseels S."/>
            <person name="Prigent S."/>
            <person name="Ji B."/>
            <person name="Dainat J."/>
            <person name="Nielsen K.F."/>
            <person name="Frisvad J.C."/>
            <person name="Workman M."/>
            <person name="Nielsen J."/>
        </authorList>
    </citation>
    <scope>NUCLEOTIDE SEQUENCE [LARGE SCALE GENOMIC DNA]</scope>
    <source>
        <strain evidence="3">IBT 13039</strain>
    </source>
</reference>
<feature type="compositionally biased region" description="Basic and acidic residues" evidence="1">
    <location>
        <begin position="137"/>
        <end position="148"/>
    </location>
</feature>
<sequence length="833" mass="91053">MPSLTLTDPDMILPYEGERESQTPSPPRIAYLSHLNSRQSDNASMSAPRQKKKFSRHAWTHDDVNVSRRLSDIGEELSPDRSEGFGDSDEHELASSPLLHGRDDQNKDNAAWSSSNSTISAGSRRASASRDASVAHNGRDESPVHPEVARAQATAVVGTGDSSVPASSAVASAAAEGKGPGEEFSSAILSSEAERILENAKKRLNLMENNLTRARSTTPRTTASPSPSNSSYIQPMGMHQPVGGLYQSISRTDPKNSSLRRQSLIASQDTTNNRHSRVHSETNFPSDSGFSNDKRISRSASAMGASTSSSLHRDDRSFHYAPTRAYLTHRSSVSSMQPPRHAHEQEQYDQAAQSPVSAGGSSSDSPQGLGNSEEESKSSPEGFSPIYSSFGPPSRAQSQLQVRDLQYQMKGLHIKISSLKVKNQEDNLRRRSLQSLRTPSPLTAADHWYANALDLRDDQGSRGSNPRRDASSGNIRSASNDAAEDRRRSDEHATGNKFNHAGNWQGNEPADYADDQSVAETMYEDAEEGDFDEDIDREALNEILREPLDDDFENDMEAFPDVPSHTDATPHEMREDAFDYEHFILHSALGNYTQQLRRVSNSSNGSVETTRPTYTARHSRTNSNMSDSTVATFATATEGERPDDEDDIDSVMYWDRRFNHGAFPRSISPGVSDTNPRTELRHGHSHSQSHAHGYPHSHSYQPSPIQELEAEGDRSETPRGPRHESDTNQVDPNNLSPQKLTGRSSSVTAGSATPTSLVSSLVSTVRAASSTPSVGGINDDDTQMLEALFASLGNVCKDLQAITTSPDPDVKAARVLRRRLDAARRVLEGELDA</sequence>
<dbReference type="AlphaFoldDB" id="A0A1V6Z4Z4"/>
<feature type="compositionally biased region" description="Basic and acidic residues" evidence="1">
    <location>
        <begin position="711"/>
        <end position="726"/>
    </location>
</feature>
<feature type="compositionally biased region" description="Basic and acidic residues" evidence="1">
    <location>
        <begin position="59"/>
        <end position="84"/>
    </location>
</feature>
<feature type="region of interest" description="Disordered" evidence="1">
    <location>
        <begin position="1"/>
        <end position="185"/>
    </location>
</feature>
<feature type="region of interest" description="Disordered" evidence="1">
    <location>
        <begin position="456"/>
        <end position="511"/>
    </location>
</feature>
<feature type="compositionally biased region" description="Low complexity" evidence="1">
    <location>
        <begin position="212"/>
        <end position="231"/>
    </location>
</feature>
<feature type="compositionally biased region" description="Low complexity" evidence="1">
    <location>
        <begin position="298"/>
        <end position="310"/>
    </location>
</feature>
<feature type="compositionally biased region" description="Polar residues" evidence="1">
    <location>
        <begin position="471"/>
        <end position="480"/>
    </location>
</feature>
<name>A0A1V6Z4Z4_PENNA</name>
<feature type="region of interest" description="Disordered" evidence="1">
    <location>
        <begin position="211"/>
        <end position="316"/>
    </location>
</feature>
<feature type="compositionally biased region" description="Basic and acidic residues" evidence="1">
    <location>
        <begin position="483"/>
        <end position="494"/>
    </location>
</feature>
<comment type="caution">
    <text evidence="2">The sequence shown here is derived from an EMBL/GenBank/DDBJ whole genome shotgun (WGS) entry which is preliminary data.</text>
</comment>
<feature type="compositionally biased region" description="Basic and acidic residues" evidence="1">
    <location>
        <begin position="456"/>
        <end position="470"/>
    </location>
</feature>
<dbReference type="STRING" id="60175.A0A1V6Z4Z4"/>
<evidence type="ECO:0000313" key="3">
    <source>
        <dbReference type="Proteomes" id="UP000191691"/>
    </source>
</evidence>
<accession>A0A1V6Z4Z4</accession>
<feature type="compositionally biased region" description="Polar residues" evidence="1">
    <location>
        <begin position="247"/>
        <end position="273"/>
    </location>
</feature>
<keyword evidence="3" id="KW-1185">Reference proteome</keyword>
<feature type="compositionally biased region" description="Low complexity" evidence="1">
    <location>
        <begin position="350"/>
        <end position="368"/>
    </location>
</feature>
<feature type="region of interest" description="Disordered" evidence="1">
    <location>
        <begin position="599"/>
        <end position="629"/>
    </location>
</feature>
<feature type="compositionally biased region" description="Polar residues" evidence="1">
    <location>
        <begin position="727"/>
        <end position="750"/>
    </location>
</feature>
<feature type="compositionally biased region" description="Low complexity" evidence="1">
    <location>
        <begin position="162"/>
        <end position="175"/>
    </location>
</feature>
<feature type="compositionally biased region" description="Polar residues" evidence="1">
    <location>
        <begin position="281"/>
        <end position="291"/>
    </location>
</feature>
<gene>
    <name evidence="2" type="ORF">PENNAL_c0003G04667</name>
</gene>
<dbReference type="EMBL" id="MOOB01000003">
    <property type="protein sequence ID" value="OQE94789.1"/>
    <property type="molecule type" value="Genomic_DNA"/>
</dbReference>
<dbReference type="OrthoDB" id="3438840at2759"/>
<feature type="region of interest" description="Disordered" evidence="1">
    <location>
        <begin position="329"/>
        <end position="401"/>
    </location>
</feature>
<feature type="region of interest" description="Disordered" evidence="1">
    <location>
        <begin position="662"/>
        <end position="753"/>
    </location>
</feature>
<evidence type="ECO:0000256" key="1">
    <source>
        <dbReference type="SAM" id="MobiDB-lite"/>
    </source>
</evidence>
<feature type="compositionally biased region" description="Polar residues" evidence="1">
    <location>
        <begin position="599"/>
        <end position="613"/>
    </location>
</feature>
<evidence type="ECO:0000313" key="2">
    <source>
        <dbReference type="EMBL" id="OQE94789.1"/>
    </source>
</evidence>
<proteinExistence type="predicted"/>
<feature type="compositionally biased region" description="Basic residues" evidence="1">
    <location>
        <begin position="49"/>
        <end position="58"/>
    </location>
</feature>
<protein>
    <submittedName>
        <fullName evidence="2">Uncharacterized protein</fullName>
    </submittedName>
</protein>
<feature type="compositionally biased region" description="Basic residues" evidence="1">
    <location>
        <begin position="683"/>
        <end position="695"/>
    </location>
</feature>
<dbReference type="Proteomes" id="UP000191691">
    <property type="component" value="Unassembled WGS sequence"/>
</dbReference>